<dbReference type="RefSeq" id="WP_201363300.1">
    <property type="nucleotide sequence ID" value="NZ_BNJJ01000009.1"/>
</dbReference>
<dbReference type="SUPFAM" id="SSF53448">
    <property type="entry name" value="Nucleotide-diphospho-sugar transferases"/>
    <property type="match status" value="1"/>
</dbReference>
<keyword evidence="5 7" id="KW-1133">Transmembrane helix</keyword>
<dbReference type="PANTHER" id="PTHR43867">
    <property type="entry name" value="CELLULOSE SYNTHASE CATALYTIC SUBUNIT A [UDP-FORMING]"/>
    <property type="match status" value="1"/>
</dbReference>
<feature type="transmembrane region" description="Helical" evidence="7">
    <location>
        <begin position="408"/>
        <end position="432"/>
    </location>
</feature>
<keyword evidence="3" id="KW-0808">Transferase</keyword>
<gene>
    <name evidence="8" type="ORF">KSZ_36730</name>
</gene>
<keyword evidence="6 7" id="KW-0472">Membrane</keyword>
<feature type="transmembrane region" description="Helical" evidence="7">
    <location>
        <begin position="58"/>
        <end position="80"/>
    </location>
</feature>
<dbReference type="CDD" id="cd06423">
    <property type="entry name" value="CESA_like"/>
    <property type="match status" value="1"/>
</dbReference>
<accession>A0ABQ3VHK8</accession>
<evidence type="ECO:0000256" key="6">
    <source>
        <dbReference type="ARBA" id="ARBA00023136"/>
    </source>
</evidence>
<keyword evidence="4 7" id="KW-0812">Transmembrane</keyword>
<evidence type="ECO:0008006" key="10">
    <source>
        <dbReference type="Google" id="ProtNLM"/>
    </source>
</evidence>
<dbReference type="EMBL" id="BNJJ01000009">
    <property type="protein sequence ID" value="GHO85667.1"/>
    <property type="molecule type" value="Genomic_DNA"/>
</dbReference>
<feature type="transmembrane region" description="Helical" evidence="7">
    <location>
        <begin position="444"/>
        <end position="460"/>
    </location>
</feature>
<dbReference type="PANTHER" id="PTHR43867:SF2">
    <property type="entry name" value="CELLULOSE SYNTHASE CATALYTIC SUBUNIT A [UDP-FORMING]"/>
    <property type="match status" value="1"/>
</dbReference>
<evidence type="ECO:0000256" key="5">
    <source>
        <dbReference type="ARBA" id="ARBA00022989"/>
    </source>
</evidence>
<evidence type="ECO:0000313" key="9">
    <source>
        <dbReference type="Proteomes" id="UP000635565"/>
    </source>
</evidence>
<dbReference type="InterPro" id="IPR029044">
    <property type="entry name" value="Nucleotide-diphossugar_trans"/>
</dbReference>
<organism evidence="8 9">
    <name type="scientific">Dictyobacter formicarum</name>
    <dbReference type="NCBI Taxonomy" id="2778368"/>
    <lineage>
        <taxon>Bacteria</taxon>
        <taxon>Bacillati</taxon>
        <taxon>Chloroflexota</taxon>
        <taxon>Ktedonobacteria</taxon>
        <taxon>Ktedonobacterales</taxon>
        <taxon>Dictyobacteraceae</taxon>
        <taxon>Dictyobacter</taxon>
    </lineage>
</organism>
<dbReference type="InterPro" id="IPR050321">
    <property type="entry name" value="Glycosyltr_2/OpgH_subfam"/>
</dbReference>
<name>A0ABQ3VHK8_9CHLR</name>
<evidence type="ECO:0000256" key="2">
    <source>
        <dbReference type="ARBA" id="ARBA00022676"/>
    </source>
</evidence>
<dbReference type="Proteomes" id="UP000635565">
    <property type="component" value="Unassembled WGS sequence"/>
</dbReference>
<comment type="caution">
    <text evidence="8">The sequence shown here is derived from an EMBL/GenBank/DDBJ whole genome shotgun (WGS) entry which is preliminary data.</text>
</comment>
<sequence>MHLPHRTSTQAGLLRRLVDPLDIAQYPLDIVASPSETKESAGKLQSVFSRLWFSTVKIVFPPLLSFVIPFMIYDLCAQYLFDISHIMYNFVVISLIITAYFIMVEALSALRIEHPKPVEGNSYPPASAIIAAYLPNEAATIVETVEHLLRVDYPGQFQLILAYNTPRYIPVEETLRAIASRDPRFLLLKVQNSTSKAQNVNRALSEVTGTFVGIFDADHHPALSSFTRAWQWLAQGYDVVQGHCVVRNGDSSWVSRLVAVDFELIYALGHPGRARMHGFGVFGGANGYWRTELLRKTGMDHSMLTEDIDSSIRAVQQGYKIAYDPLLISRELAPETLKALWNQRMRWAQGWFQVTLKHLMLTLRSPYLSFRQKLGVFHLLGWREIYMWLSVQIVPILAFQLLHEDIKWFAPLFVLSSLFTFSIGPLQVLLAYAVAAPDVRKHRGWFLFYAVMSMFFFTGFKNHIARIAHLKEALGEREWKVTPRSAVQTASAKGEA</sequence>
<evidence type="ECO:0000313" key="8">
    <source>
        <dbReference type="EMBL" id="GHO85667.1"/>
    </source>
</evidence>
<protein>
    <recommendedName>
        <fullName evidence="10">Glycosyl transferase</fullName>
    </recommendedName>
</protein>
<evidence type="ECO:0000256" key="3">
    <source>
        <dbReference type="ARBA" id="ARBA00022679"/>
    </source>
</evidence>
<comment type="subcellular location">
    <subcellularLocation>
        <location evidence="1">Membrane</location>
        <topology evidence="1">Multi-pass membrane protein</topology>
    </subcellularLocation>
</comment>
<evidence type="ECO:0000256" key="1">
    <source>
        <dbReference type="ARBA" id="ARBA00004141"/>
    </source>
</evidence>
<dbReference type="Pfam" id="PF13641">
    <property type="entry name" value="Glyco_tranf_2_3"/>
    <property type="match status" value="1"/>
</dbReference>
<reference evidence="8 9" key="1">
    <citation type="journal article" date="2021" name="Int. J. Syst. Evol. Microbiol.">
        <title>Reticulibacter mediterranei gen. nov., sp. nov., within the new family Reticulibacteraceae fam. nov., and Ktedonospora formicarum gen. nov., sp. nov., Ktedonobacter robiniae sp. nov., Dictyobacter formicarum sp. nov. and Dictyobacter arantiisoli sp. nov., belonging to the class Ktedonobacteria.</title>
        <authorList>
            <person name="Yabe S."/>
            <person name="Zheng Y."/>
            <person name="Wang C.M."/>
            <person name="Sakai Y."/>
            <person name="Abe K."/>
            <person name="Yokota A."/>
            <person name="Donadio S."/>
            <person name="Cavaletti L."/>
            <person name="Monciardini P."/>
        </authorList>
    </citation>
    <scope>NUCLEOTIDE SEQUENCE [LARGE SCALE GENOMIC DNA]</scope>
    <source>
        <strain evidence="8 9">SOSP1-9</strain>
    </source>
</reference>
<evidence type="ECO:0000256" key="4">
    <source>
        <dbReference type="ARBA" id="ARBA00022692"/>
    </source>
</evidence>
<feature type="transmembrane region" description="Helical" evidence="7">
    <location>
        <begin position="86"/>
        <end position="107"/>
    </location>
</feature>
<dbReference type="Gene3D" id="3.90.550.10">
    <property type="entry name" value="Spore Coat Polysaccharide Biosynthesis Protein SpsA, Chain A"/>
    <property type="match status" value="1"/>
</dbReference>
<keyword evidence="9" id="KW-1185">Reference proteome</keyword>
<feature type="transmembrane region" description="Helical" evidence="7">
    <location>
        <begin position="385"/>
        <end position="402"/>
    </location>
</feature>
<keyword evidence="2" id="KW-0328">Glycosyltransferase</keyword>
<evidence type="ECO:0000256" key="7">
    <source>
        <dbReference type="SAM" id="Phobius"/>
    </source>
</evidence>
<proteinExistence type="predicted"/>